<evidence type="ECO:0000313" key="1">
    <source>
        <dbReference type="EMBL" id="WPG98168.1"/>
    </source>
</evidence>
<dbReference type="AlphaFoldDB" id="A0AAQ3R5D2"/>
<sequence length="231" mass="25921">MSLISLPAELRLQIYEYLPSLATGRNDVIGPPFCQLTPAICRTCRQLRAETLSLYASGADFSMQSDNGNDDYIRLWLQALGHSGIRQLRCISLYRHWTLSRPVRGEGHVGFYVRLEKLGGNWKCTTGTYPTARDMRGMRLESVELLQQVVQNTVLRHISTPIPEALAEVDFETLLKAADIVATHPIAAHDVEQSEAGRQQRSAIWTDMQSQLLGLEGSRALPGSHRFYKPN</sequence>
<protein>
    <recommendedName>
        <fullName evidence="3">F-box domain-containing protein</fullName>
    </recommendedName>
</protein>
<evidence type="ECO:0000313" key="2">
    <source>
        <dbReference type="Proteomes" id="UP001303373"/>
    </source>
</evidence>
<reference evidence="1 2" key="1">
    <citation type="submission" date="2023-11" db="EMBL/GenBank/DDBJ databases">
        <title>An acidophilic fungus is an integral part of prey digestion in a carnivorous sundew plant.</title>
        <authorList>
            <person name="Tsai I.J."/>
        </authorList>
    </citation>
    <scope>NUCLEOTIDE SEQUENCE [LARGE SCALE GENOMIC DNA]</scope>
    <source>
        <strain evidence="1">169a</strain>
    </source>
</reference>
<keyword evidence="2" id="KW-1185">Reference proteome</keyword>
<dbReference type="Proteomes" id="UP001303373">
    <property type="component" value="Chromosome 1"/>
</dbReference>
<name>A0AAQ3R5D2_9PEZI</name>
<proteinExistence type="predicted"/>
<gene>
    <name evidence="1" type="ORF">R9X50_00095400</name>
</gene>
<accession>A0AAQ3R5D2</accession>
<evidence type="ECO:0008006" key="3">
    <source>
        <dbReference type="Google" id="ProtNLM"/>
    </source>
</evidence>
<organism evidence="1 2">
    <name type="scientific">Acrodontium crateriforme</name>
    <dbReference type="NCBI Taxonomy" id="150365"/>
    <lineage>
        <taxon>Eukaryota</taxon>
        <taxon>Fungi</taxon>
        <taxon>Dikarya</taxon>
        <taxon>Ascomycota</taxon>
        <taxon>Pezizomycotina</taxon>
        <taxon>Dothideomycetes</taxon>
        <taxon>Dothideomycetidae</taxon>
        <taxon>Mycosphaerellales</taxon>
        <taxon>Teratosphaeriaceae</taxon>
        <taxon>Acrodontium</taxon>
    </lineage>
</organism>
<dbReference type="EMBL" id="CP138580">
    <property type="protein sequence ID" value="WPG98168.1"/>
    <property type="molecule type" value="Genomic_DNA"/>
</dbReference>